<feature type="transmembrane region" description="Helical" evidence="2">
    <location>
        <begin position="197"/>
        <end position="215"/>
    </location>
</feature>
<dbReference type="Proteomes" id="UP000675409">
    <property type="component" value="Unassembled WGS sequence"/>
</dbReference>
<keyword evidence="2" id="KW-0812">Transmembrane</keyword>
<dbReference type="InterPro" id="IPR057893">
    <property type="entry name" value="LRV_2"/>
</dbReference>
<sequence>MTDIHAPEHVEHQSAAGPRNATDTASAFATYRPSDYVRDVVAALMLLLALALPWTAADRGADRVEVVLAMAVSLASLSLPYLARFGALPTSWTVRATRRWRVWANLPAAAVVVVAVLLDLAGGSGVGTGAGLGLGGALLAAAPRDSELGPADLDGRVHDRWRAVLALSGGLVGAGALVSLVQTYVTDRELGPMLRAPLGFAMVAGIVVLLVLPAWRRDRAARLVLIALGVVVTVLAVFTAGEVLSGVETTHEQRFGLVLVPALAAVAASPAVRRSPLWLSSGTPPVPGAVDVWVHAAIRTFQVLLLLALCGAGDGLVTLVADGFDVAPLLRLILGLVIAGVAWFGQRSLRRDTSTGHVPAVGAACVSGVLGLVVVVATSGAGSGLRIVDLVIALGLPGIAASVLMVPKAVREHFQTSGLAGEGAVDRSAAWVWAPEQPATLPAKPAREREQIPTGGTHIAAGDARDDGVPATGRAPETAASGAHEATSPDAAPAAVPDTAPAAGGTSAAAGGTAAAAATSAAQGAVGDGQPAQDVTAVLHPASGPGLSSASGPSPAAGSSSATEDGAAKPAPDRPRKRVSSTGAVRTYAGQEHRAASGEQPSVSRVAHETTAREMPGAGSPSAVGATAVMQPVGGQQPAAGGNGAAALPSAQPPGWTPEAALDPGTPLADLAVIVQEAPHLRSHVARNPSTYPALLDWLGALGDPDVDAALRSRRGV</sequence>
<feature type="domain" description="Leucine rich repeat variant" evidence="3">
    <location>
        <begin position="656"/>
        <end position="714"/>
    </location>
</feature>
<feature type="transmembrane region" description="Helical" evidence="2">
    <location>
        <begin position="327"/>
        <end position="345"/>
    </location>
</feature>
<feature type="domain" description="DUF7937" evidence="4">
    <location>
        <begin position="35"/>
        <end position="413"/>
    </location>
</feature>
<dbReference type="Pfam" id="PF25592">
    <property type="entry name" value="DUF7937"/>
    <property type="match status" value="1"/>
</dbReference>
<feature type="compositionally biased region" description="Low complexity" evidence="1">
    <location>
        <begin position="631"/>
        <end position="649"/>
    </location>
</feature>
<keyword evidence="2" id="KW-0472">Membrane</keyword>
<dbReference type="EMBL" id="JABBYC010000038">
    <property type="protein sequence ID" value="MBL0887905.1"/>
    <property type="molecule type" value="Genomic_DNA"/>
</dbReference>
<evidence type="ECO:0000256" key="2">
    <source>
        <dbReference type="SAM" id="Phobius"/>
    </source>
</evidence>
<evidence type="ECO:0000259" key="4">
    <source>
        <dbReference type="Pfam" id="PF25592"/>
    </source>
</evidence>
<gene>
    <name evidence="5" type="ORF">HGK34_16725</name>
</gene>
<feature type="compositionally biased region" description="Basic and acidic residues" evidence="1">
    <location>
        <begin position="1"/>
        <end position="12"/>
    </location>
</feature>
<evidence type="ECO:0000313" key="5">
    <source>
        <dbReference type="EMBL" id="MBL0887905.1"/>
    </source>
</evidence>
<feature type="transmembrane region" description="Helical" evidence="2">
    <location>
        <begin position="100"/>
        <end position="118"/>
    </location>
</feature>
<feature type="transmembrane region" description="Helical" evidence="2">
    <location>
        <begin position="222"/>
        <end position="241"/>
    </location>
</feature>
<reference evidence="5 6" key="1">
    <citation type="journal article" date="2021" name="Arch. Microbiol.">
        <title>Myceligenerans indicum sp. nov., an actinobacterium isolated from mangrove sediment of Sundarbans, India.</title>
        <authorList>
            <person name="Asha K."/>
            <person name="Bhadury P."/>
        </authorList>
    </citation>
    <scope>NUCLEOTIDE SEQUENCE [LARGE SCALE GENOMIC DNA]</scope>
    <source>
        <strain evidence="5 6">I2</strain>
    </source>
</reference>
<organism evidence="5 6">
    <name type="scientific">Myceligenerans indicum</name>
    <dbReference type="NCBI Taxonomy" id="2593663"/>
    <lineage>
        <taxon>Bacteria</taxon>
        <taxon>Bacillati</taxon>
        <taxon>Actinomycetota</taxon>
        <taxon>Actinomycetes</taxon>
        <taxon>Micrococcales</taxon>
        <taxon>Promicromonosporaceae</taxon>
        <taxon>Myceligenerans</taxon>
    </lineage>
</organism>
<evidence type="ECO:0000313" key="6">
    <source>
        <dbReference type="Proteomes" id="UP000675409"/>
    </source>
</evidence>
<dbReference type="RefSeq" id="WP_201849452.1">
    <property type="nucleotide sequence ID" value="NZ_JABBYC010000038.1"/>
</dbReference>
<feature type="transmembrane region" description="Helical" evidence="2">
    <location>
        <begin position="163"/>
        <end position="185"/>
    </location>
</feature>
<keyword evidence="2" id="KW-1133">Transmembrane helix</keyword>
<name>A0ABS1LNR9_9MICO</name>
<proteinExistence type="predicted"/>
<evidence type="ECO:0000256" key="1">
    <source>
        <dbReference type="SAM" id="MobiDB-lite"/>
    </source>
</evidence>
<dbReference type="InterPro" id="IPR057697">
    <property type="entry name" value="DUF7937"/>
</dbReference>
<feature type="compositionally biased region" description="Low complexity" evidence="1">
    <location>
        <begin position="486"/>
        <end position="508"/>
    </location>
</feature>
<protein>
    <submittedName>
        <fullName evidence="5">Uncharacterized protein</fullName>
    </submittedName>
</protein>
<feature type="transmembrane region" description="Helical" evidence="2">
    <location>
        <begin position="124"/>
        <end position="142"/>
    </location>
</feature>
<feature type="transmembrane region" description="Helical" evidence="2">
    <location>
        <begin position="387"/>
        <end position="406"/>
    </location>
</feature>
<feature type="region of interest" description="Disordered" evidence="1">
    <location>
        <begin position="1"/>
        <end position="21"/>
    </location>
</feature>
<feature type="transmembrane region" description="Helical" evidence="2">
    <location>
        <begin position="303"/>
        <end position="321"/>
    </location>
</feature>
<dbReference type="Pfam" id="PF25591">
    <property type="entry name" value="LRV_2"/>
    <property type="match status" value="1"/>
</dbReference>
<evidence type="ECO:0000259" key="3">
    <source>
        <dbReference type="Pfam" id="PF25591"/>
    </source>
</evidence>
<feature type="transmembrane region" description="Helical" evidence="2">
    <location>
        <begin position="357"/>
        <end position="381"/>
    </location>
</feature>
<comment type="caution">
    <text evidence="5">The sequence shown here is derived from an EMBL/GenBank/DDBJ whole genome shotgun (WGS) entry which is preliminary data.</text>
</comment>
<feature type="region of interest" description="Disordered" evidence="1">
    <location>
        <begin position="538"/>
        <end position="664"/>
    </location>
</feature>
<feature type="compositionally biased region" description="Low complexity" evidence="1">
    <location>
        <begin position="541"/>
        <end position="562"/>
    </location>
</feature>
<keyword evidence="6" id="KW-1185">Reference proteome</keyword>
<feature type="transmembrane region" description="Helical" evidence="2">
    <location>
        <begin position="36"/>
        <end position="54"/>
    </location>
</feature>
<accession>A0ABS1LNR9</accession>
<feature type="transmembrane region" description="Helical" evidence="2">
    <location>
        <begin position="66"/>
        <end position="88"/>
    </location>
</feature>
<feature type="region of interest" description="Disordered" evidence="1">
    <location>
        <begin position="456"/>
        <end position="508"/>
    </location>
</feature>